<reference evidence="3" key="1">
    <citation type="journal article" date="2023" name="G3 (Bethesda)">
        <title>Whole genome assembly and annotation of the endangered Caribbean coral Acropora cervicornis.</title>
        <authorList>
            <person name="Selwyn J.D."/>
            <person name="Vollmer S.V."/>
        </authorList>
    </citation>
    <scope>NUCLEOTIDE SEQUENCE</scope>
    <source>
        <strain evidence="3">K2</strain>
    </source>
</reference>
<evidence type="ECO:0000256" key="1">
    <source>
        <dbReference type="SAM" id="Coils"/>
    </source>
</evidence>
<protein>
    <submittedName>
        <fullName evidence="3">Uncharacterized protein</fullName>
    </submittedName>
</protein>
<accession>A0AAD9VBH5</accession>
<evidence type="ECO:0000313" key="3">
    <source>
        <dbReference type="EMBL" id="KAK2567962.1"/>
    </source>
</evidence>
<gene>
    <name evidence="3" type="ORF">P5673_007861</name>
</gene>
<name>A0AAD9VBH5_ACRCE</name>
<feature type="region of interest" description="Disordered" evidence="2">
    <location>
        <begin position="69"/>
        <end position="89"/>
    </location>
</feature>
<dbReference type="PANTHER" id="PTHR47331">
    <property type="entry name" value="PHD-TYPE DOMAIN-CONTAINING PROTEIN"/>
    <property type="match status" value="1"/>
</dbReference>
<evidence type="ECO:0000256" key="2">
    <source>
        <dbReference type="SAM" id="MobiDB-lite"/>
    </source>
</evidence>
<dbReference type="EMBL" id="JARQWQ010000013">
    <property type="protein sequence ID" value="KAK2567962.1"/>
    <property type="molecule type" value="Genomic_DNA"/>
</dbReference>
<reference evidence="3" key="2">
    <citation type="journal article" date="2023" name="Science">
        <title>Genomic signatures of disease resistance in endangered staghorn corals.</title>
        <authorList>
            <person name="Vollmer S.V."/>
            <person name="Selwyn J.D."/>
            <person name="Despard B.A."/>
            <person name="Roesel C.L."/>
        </authorList>
    </citation>
    <scope>NUCLEOTIDE SEQUENCE</scope>
    <source>
        <strain evidence="3">K2</strain>
    </source>
</reference>
<dbReference type="AlphaFoldDB" id="A0AAD9VBH5"/>
<sequence length="475" mass="52419">MTAKGVEFRSAVKENSAKAANMSFHANVTAFDAYLAGSTDRDHIDRKVKDLIALAEKTEFELNNKDETLSVGSKSSRKSRNAIKSSTSGSLRSSKESLINVKAKRSALEQKLKFSDKIEEQQKILNKLRLQQQQSEILAEEAVYEEAFKEQNLFNFDCIDQLPEETEKIIDQFVNQAEFLRTPPTLTGSLLSPLNKKKGLSVKSYTDTGHAAHIGPSAIMAPTDTGKPAGSFPDTGLLASPQPDTGYPTTSQLPTFTANTDGLITSQPFVLSTINSLIAPKIASTPFTSLPQVPLTPHPCNALAVTTSLRPVHPSAFTPEACPPIPSPLRVLRPLCTERSSRLHMLQETAFDALIDFAPISAQQKLYLLYQHLDGKAKKAPLPFKSDDLLLPDNKGYCLRRLLSLKRRLLNDSNLKEDYPAFMKKTIDNGHASRVLDDQLSTEKGKPWFLPHFNVYHPRKSESCLTAVPSSKTNS</sequence>
<comment type="caution">
    <text evidence="3">The sequence shown here is derived from an EMBL/GenBank/DDBJ whole genome shotgun (WGS) entry which is preliminary data.</text>
</comment>
<proteinExistence type="predicted"/>
<dbReference type="PANTHER" id="PTHR47331:SF5">
    <property type="entry name" value="RIBONUCLEASE H"/>
    <property type="match status" value="1"/>
</dbReference>
<organism evidence="3 4">
    <name type="scientific">Acropora cervicornis</name>
    <name type="common">Staghorn coral</name>
    <dbReference type="NCBI Taxonomy" id="6130"/>
    <lineage>
        <taxon>Eukaryota</taxon>
        <taxon>Metazoa</taxon>
        <taxon>Cnidaria</taxon>
        <taxon>Anthozoa</taxon>
        <taxon>Hexacorallia</taxon>
        <taxon>Scleractinia</taxon>
        <taxon>Astrocoeniina</taxon>
        <taxon>Acroporidae</taxon>
        <taxon>Acropora</taxon>
    </lineage>
</organism>
<dbReference type="Proteomes" id="UP001249851">
    <property type="component" value="Unassembled WGS sequence"/>
</dbReference>
<feature type="coiled-coil region" evidence="1">
    <location>
        <begin position="91"/>
        <end position="150"/>
    </location>
</feature>
<keyword evidence="1" id="KW-0175">Coiled coil</keyword>
<keyword evidence="4" id="KW-1185">Reference proteome</keyword>
<evidence type="ECO:0000313" key="4">
    <source>
        <dbReference type="Proteomes" id="UP001249851"/>
    </source>
</evidence>